<dbReference type="Proteomes" id="UP000198703">
    <property type="component" value="Unassembled WGS sequence"/>
</dbReference>
<keyword evidence="3" id="KW-1185">Reference proteome</keyword>
<keyword evidence="1" id="KW-0472">Membrane</keyword>
<accession>A0A1H4ERL4</accession>
<proteinExistence type="predicted"/>
<reference evidence="2 3" key="1">
    <citation type="submission" date="2016-10" db="EMBL/GenBank/DDBJ databases">
        <authorList>
            <person name="de Groot N.N."/>
        </authorList>
    </citation>
    <scope>NUCLEOTIDE SEQUENCE [LARGE SCALE GENOMIC DNA]</scope>
    <source>
        <strain evidence="2 3">DSM 15345</strain>
    </source>
</reference>
<organism evidence="2 3">
    <name type="scientific">Rubrimonas cliftonensis</name>
    <dbReference type="NCBI Taxonomy" id="89524"/>
    <lineage>
        <taxon>Bacteria</taxon>
        <taxon>Pseudomonadati</taxon>
        <taxon>Pseudomonadota</taxon>
        <taxon>Alphaproteobacteria</taxon>
        <taxon>Rhodobacterales</taxon>
        <taxon>Paracoccaceae</taxon>
        <taxon>Rubrimonas</taxon>
    </lineage>
</organism>
<keyword evidence="1" id="KW-1133">Transmembrane helix</keyword>
<keyword evidence="1" id="KW-0812">Transmembrane</keyword>
<gene>
    <name evidence="2" type="ORF">SAMN05444370_11567</name>
</gene>
<protein>
    <recommendedName>
        <fullName evidence="4">Haemolysin XhlA</fullName>
    </recommendedName>
</protein>
<dbReference type="RefSeq" id="WP_093255458.1">
    <property type="nucleotide sequence ID" value="NZ_FNQM01000015.1"/>
</dbReference>
<evidence type="ECO:0000256" key="1">
    <source>
        <dbReference type="SAM" id="Phobius"/>
    </source>
</evidence>
<evidence type="ECO:0000313" key="2">
    <source>
        <dbReference type="EMBL" id="SEA87734.1"/>
    </source>
</evidence>
<dbReference type="EMBL" id="FNQM01000015">
    <property type="protein sequence ID" value="SEA87734.1"/>
    <property type="molecule type" value="Genomic_DNA"/>
</dbReference>
<evidence type="ECO:0008006" key="4">
    <source>
        <dbReference type="Google" id="ProtNLM"/>
    </source>
</evidence>
<feature type="transmembrane region" description="Helical" evidence="1">
    <location>
        <begin position="43"/>
        <end position="64"/>
    </location>
</feature>
<sequence length="65" mass="7103">MTADESRSINDKLDAILSRMNAVENEFATLKGELRASIWQTSFQIIAIYAGAIGLTLALVRLYAG</sequence>
<name>A0A1H4ERL4_9RHOB</name>
<dbReference type="AlphaFoldDB" id="A0A1H4ERL4"/>
<evidence type="ECO:0000313" key="3">
    <source>
        <dbReference type="Proteomes" id="UP000198703"/>
    </source>
</evidence>